<proteinExistence type="predicted"/>
<evidence type="ECO:0000313" key="1">
    <source>
        <dbReference type="EMBL" id="GAI87130.1"/>
    </source>
</evidence>
<protein>
    <submittedName>
        <fullName evidence="1">Uncharacterized protein</fullName>
    </submittedName>
</protein>
<accession>X1THT5</accession>
<reference evidence="1" key="1">
    <citation type="journal article" date="2014" name="Front. Microbiol.">
        <title>High frequency of phylogenetically diverse reductive dehalogenase-homologous genes in deep subseafloor sedimentary metagenomes.</title>
        <authorList>
            <person name="Kawai M."/>
            <person name="Futagami T."/>
            <person name="Toyoda A."/>
            <person name="Takaki Y."/>
            <person name="Nishi S."/>
            <person name="Hori S."/>
            <person name="Arai W."/>
            <person name="Tsubouchi T."/>
            <person name="Morono Y."/>
            <person name="Uchiyama I."/>
            <person name="Ito T."/>
            <person name="Fujiyama A."/>
            <person name="Inagaki F."/>
            <person name="Takami H."/>
        </authorList>
    </citation>
    <scope>NUCLEOTIDE SEQUENCE</scope>
    <source>
        <strain evidence="1">Expedition CK06-06</strain>
    </source>
</reference>
<sequence>MIAVYLISTLKAEDELAEAGVTSDVGKDFEDDKVLSRDWELDWSLHGAEIKEK</sequence>
<dbReference type="EMBL" id="BARW01007383">
    <property type="protein sequence ID" value="GAI87130.1"/>
    <property type="molecule type" value="Genomic_DNA"/>
</dbReference>
<gene>
    <name evidence="1" type="ORF">S12H4_15384</name>
</gene>
<organism evidence="1">
    <name type="scientific">marine sediment metagenome</name>
    <dbReference type="NCBI Taxonomy" id="412755"/>
    <lineage>
        <taxon>unclassified sequences</taxon>
        <taxon>metagenomes</taxon>
        <taxon>ecological metagenomes</taxon>
    </lineage>
</organism>
<name>X1THT5_9ZZZZ</name>
<comment type="caution">
    <text evidence="1">The sequence shown here is derived from an EMBL/GenBank/DDBJ whole genome shotgun (WGS) entry which is preliminary data.</text>
</comment>
<dbReference type="AlphaFoldDB" id="X1THT5"/>